<evidence type="ECO:0000313" key="7">
    <source>
        <dbReference type="EMBL" id="KAK4506877.1"/>
    </source>
</evidence>
<organism evidence="7 8">
    <name type="scientific">Zasmidium cellare</name>
    <name type="common">Wine cellar mold</name>
    <name type="synonym">Racodium cellare</name>
    <dbReference type="NCBI Taxonomy" id="395010"/>
    <lineage>
        <taxon>Eukaryota</taxon>
        <taxon>Fungi</taxon>
        <taxon>Dikarya</taxon>
        <taxon>Ascomycota</taxon>
        <taxon>Pezizomycotina</taxon>
        <taxon>Dothideomycetes</taxon>
        <taxon>Dothideomycetidae</taxon>
        <taxon>Mycosphaerellales</taxon>
        <taxon>Mycosphaerellaceae</taxon>
        <taxon>Zasmidium</taxon>
    </lineage>
</organism>
<gene>
    <name evidence="7" type="ORF">PRZ48_000610</name>
</gene>
<dbReference type="InterPro" id="IPR036855">
    <property type="entry name" value="Znf_CCCH_sf"/>
</dbReference>
<feature type="compositionally biased region" description="Low complexity" evidence="5">
    <location>
        <begin position="127"/>
        <end position="144"/>
    </location>
</feature>
<protein>
    <recommendedName>
        <fullName evidence="6">C3H1-type domain-containing protein</fullName>
    </recommendedName>
</protein>
<dbReference type="PROSITE" id="PS50103">
    <property type="entry name" value="ZF_C3H1"/>
    <property type="match status" value="1"/>
</dbReference>
<feature type="zinc finger region" description="C3H1-type" evidence="4">
    <location>
        <begin position="39"/>
        <end position="66"/>
    </location>
</feature>
<name>A0ABR0EYY9_ZASCE</name>
<keyword evidence="1 4" id="KW-0479">Metal-binding</keyword>
<keyword evidence="3 4" id="KW-0862">Zinc</keyword>
<feature type="region of interest" description="Disordered" evidence="5">
    <location>
        <begin position="208"/>
        <end position="238"/>
    </location>
</feature>
<feature type="region of interest" description="Disordered" evidence="5">
    <location>
        <begin position="301"/>
        <end position="366"/>
    </location>
</feature>
<feature type="compositionally biased region" description="Polar residues" evidence="5">
    <location>
        <begin position="145"/>
        <end position="156"/>
    </location>
</feature>
<evidence type="ECO:0000256" key="4">
    <source>
        <dbReference type="PROSITE-ProRule" id="PRU00723"/>
    </source>
</evidence>
<feature type="domain" description="C3H1-type" evidence="6">
    <location>
        <begin position="39"/>
        <end position="66"/>
    </location>
</feature>
<evidence type="ECO:0000256" key="1">
    <source>
        <dbReference type="ARBA" id="ARBA00022723"/>
    </source>
</evidence>
<keyword evidence="8" id="KW-1185">Reference proteome</keyword>
<evidence type="ECO:0000256" key="5">
    <source>
        <dbReference type="SAM" id="MobiDB-lite"/>
    </source>
</evidence>
<dbReference type="EMBL" id="JAXOVC010000001">
    <property type="protein sequence ID" value="KAK4506877.1"/>
    <property type="molecule type" value="Genomic_DNA"/>
</dbReference>
<proteinExistence type="predicted"/>
<feature type="region of interest" description="Disordered" evidence="5">
    <location>
        <begin position="120"/>
        <end position="160"/>
    </location>
</feature>
<dbReference type="SUPFAM" id="SSF90229">
    <property type="entry name" value="CCCH zinc finger"/>
    <property type="match status" value="1"/>
</dbReference>
<feature type="compositionally biased region" description="Pro residues" evidence="5">
    <location>
        <begin position="217"/>
        <end position="228"/>
    </location>
</feature>
<feature type="compositionally biased region" description="Basic and acidic residues" evidence="5">
    <location>
        <begin position="328"/>
        <end position="343"/>
    </location>
</feature>
<evidence type="ECO:0000256" key="2">
    <source>
        <dbReference type="ARBA" id="ARBA00022771"/>
    </source>
</evidence>
<dbReference type="Proteomes" id="UP001305779">
    <property type="component" value="Unassembled WGS sequence"/>
</dbReference>
<accession>A0ABR0EYY9</accession>
<feature type="region of interest" description="Disordered" evidence="5">
    <location>
        <begin position="94"/>
        <end position="113"/>
    </location>
</feature>
<evidence type="ECO:0000259" key="6">
    <source>
        <dbReference type="PROSITE" id="PS50103"/>
    </source>
</evidence>
<reference evidence="7 8" key="1">
    <citation type="journal article" date="2023" name="G3 (Bethesda)">
        <title>A chromosome-level genome assembly of Zasmidium syzygii isolated from banana leaves.</title>
        <authorList>
            <person name="van Westerhoven A.C."/>
            <person name="Mehrabi R."/>
            <person name="Talebi R."/>
            <person name="Steentjes M.B.F."/>
            <person name="Corcolon B."/>
            <person name="Chong P.A."/>
            <person name="Kema G.H.J."/>
            <person name="Seidl M.F."/>
        </authorList>
    </citation>
    <scope>NUCLEOTIDE SEQUENCE [LARGE SCALE GENOMIC DNA]</scope>
    <source>
        <strain evidence="7 8">P124</strain>
    </source>
</reference>
<comment type="caution">
    <text evidence="7">The sequence shown here is derived from an EMBL/GenBank/DDBJ whole genome shotgun (WGS) entry which is preliminary data.</text>
</comment>
<evidence type="ECO:0000256" key="3">
    <source>
        <dbReference type="ARBA" id="ARBA00022833"/>
    </source>
</evidence>
<sequence length="366" mass="40586">MAKTASRDEVKMLIYRGTKGLEEQFTPTTEPPAPTSSLGTEQLICNYWYHGCCRQQEDCKFVHRLEPSLRLATRKAVKHKKPCGLDRCPWKNEVPFPKKKKQNRNDSVTGANGIILGGAGQQSIVTPSGSQQPPSISSSRVPSVANGQQTPVQDQPQGKKRKFFDYHYDDARQWGSIKAGAIDYDEPDLPSLIQQVLGGLQQCRQAEAEAGGDVVVPAPPPAPPPPPQEQGVVEPSRKRTKRVKASAANETCFFWYHGKCSRSQDAHRGFACPFLHELTDPPSMVQPPPGYVHREPCMRDWCPGDDRSQRGQGRSKRMKLGGAEFDADASKTKKDDGPGKEDSKNDDDSDKDSQPDWFLTGFEEPE</sequence>
<evidence type="ECO:0000313" key="8">
    <source>
        <dbReference type="Proteomes" id="UP001305779"/>
    </source>
</evidence>
<keyword evidence="2 4" id="KW-0863">Zinc-finger</keyword>
<dbReference type="InterPro" id="IPR000571">
    <property type="entry name" value="Znf_CCCH"/>
</dbReference>